<evidence type="ECO:0000256" key="6">
    <source>
        <dbReference type="ARBA" id="ARBA00023136"/>
    </source>
</evidence>
<reference evidence="10" key="2">
    <citation type="submission" date="2023-06" db="EMBL/GenBank/DDBJ databases">
        <authorList>
            <person name="Ma L."/>
            <person name="Liu K.-W."/>
            <person name="Li Z."/>
            <person name="Hsiao Y.-Y."/>
            <person name="Qi Y."/>
            <person name="Fu T."/>
            <person name="Tang G."/>
            <person name="Zhang D."/>
            <person name="Sun W.-H."/>
            <person name="Liu D.-K."/>
            <person name="Li Y."/>
            <person name="Chen G.-Z."/>
            <person name="Liu X.-D."/>
            <person name="Liao X.-Y."/>
            <person name="Jiang Y.-T."/>
            <person name="Yu X."/>
            <person name="Hao Y."/>
            <person name="Huang J."/>
            <person name="Zhao X.-W."/>
            <person name="Ke S."/>
            <person name="Chen Y.-Y."/>
            <person name="Wu W.-L."/>
            <person name="Hsu J.-L."/>
            <person name="Lin Y.-F."/>
            <person name="Huang M.-D."/>
            <person name="Li C.-Y."/>
            <person name="Huang L."/>
            <person name="Wang Z.-W."/>
            <person name="Zhao X."/>
            <person name="Zhong W.-Y."/>
            <person name="Peng D.-H."/>
            <person name="Ahmad S."/>
            <person name="Lan S."/>
            <person name="Zhang J.-S."/>
            <person name="Tsai W.-C."/>
            <person name="Van De Peer Y."/>
            <person name="Liu Z.-J."/>
        </authorList>
    </citation>
    <scope>NUCLEOTIDE SEQUENCE</scope>
    <source>
        <strain evidence="10">CP</strain>
        <tissue evidence="10">Leaves</tissue>
    </source>
</reference>
<dbReference type="EMBL" id="JAUJYO010000021">
    <property type="protein sequence ID" value="KAK1283952.1"/>
    <property type="molecule type" value="Genomic_DNA"/>
</dbReference>
<dbReference type="InterPro" id="IPR002110">
    <property type="entry name" value="Ankyrin_rpt"/>
</dbReference>
<keyword evidence="5 7" id="KW-0040">ANK repeat</keyword>
<keyword evidence="4 8" id="KW-1133">Transmembrane helix</keyword>
<feature type="transmembrane region" description="Helical" evidence="8">
    <location>
        <begin position="287"/>
        <end position="308"/>
    </location>
</feature>
<accession>A0AAV9C5H7</accession>
<keyword evidence="6 8" id="KW-0472">Membrane</keyword>
<keyword evidence="11" id="KW-1185">Reference proteome</keyword>
<comment type="caution">
    <text evidence="10">The sequence shown here is derived from an EMBL/GenBank/DDBJ whole genome shotgun (WGS) entry which is preliminary data.</text>
</comment>
<dbReference type="PROSITE" id="PS50297">
    <property type="entry name" value="ANK_REP_REGION"/>
    <property type="match status" value="1"/>
</dbReference>
<keyword evidence="2 8" id="KW-0812">Transmembrane</keyword>
<evidence type="ECO:0000256" key="4">
    <source>
        <dbReference type="ARBA" id="ARBA00022989"/>
    </source>
</evidence>
<sequence>MSGDTNSMRKLVKEDQLDLTLQLTLQSNNALHIVAQHGHRTFAEALLALSPSLLFRSNFDGDLPLHVAARGGHMVLVDVFIDSLKNIANPDDEITDLESTDPSMPQAVWLKINLKGNTALHEAMRFRRTKVAMALLGFDPRLADGLNHAGESPLYLACELRMMVVVESIFSCGSTFRIEGLNGRTPLHASSISGHFARNDETYCLDVSELGESRDSQFQTQKPQKFRIHPLNRRGVDLKSFCETMSLVAVLLATISFAAAFTLPGGYNSDDPNKGHATLIKRLALKAFLLSDTITFCSSLTLAILMLCGTLGDLVFLRSTAIWCELLLTISLYGSLVAFGTGVYVVISDQCMWLAIVVLIMVCSVPIIFDEITRISSKMTPFAIRLQKGLLGQSMKRSIDIVQNTVMVQYADSEPSST</sequence>
<feature type="transmembrane region" description="Helical" evidence="8">
    <location>
        <begin position="247"/>
        <end position="267"/>
    </location>
</feature>
<organism evidence="10 11">
    <name type="scientific">Acorus calamus</name>
    <name type="common">Sweet flag</name>
    <dbReference type="NCBI Taxonomy" id="4465"/>
    <lineage>
        <taxon>Eukaryota</taxon>
        <taxon>Viridiplantae</taxon>
        <taxon>Streptophyta</taxon>
        <taxon>Embryophyta</taxon>
        <taxon>Tracheophyta</taxon>
        <taxon>Spermatophyta</taxon>
        <taxon>Magnoliopsida</taxon>
        <taxon>Liliopsida</taxon>
        <taxon>Acoraceae</taxon>
        <taxon>Acorus</taxon>
    </lineage>
</organism>
<name>A0AAV9C5H7_ACOCL</name>
<dbReference type="PANTHER" id="PTHR24186">
    <property type="entry name" value="PROTEIN PHOSPHATASE 1 REGULATORY SUBUNIT"/>
    <property type="match status" value="1"/>
</dbReference>
<dbReference type="SMART" id="SM00248">
    <property type="entry name" value="ANK"/>
    <property type="match status" value="4"/>
</dbReference>
<feature type="transmembrane region" description="Helical" evidence="8">
    <location>
        <begin position="352"/>
        <end position="369"/>
    </location>
</feature>
<evidence type="ECO:0000256" key="5">
    <source>
        <dbReference type="ARBA" id="ARBA00023043"/>
    </source>
</evidence>
<dbReference type="InterPro" id="IPR026961">
    <property type="entry name" value="PGG_dom"/>
</dbReference>
<feature type="domain" description="PGG" evidence="9">
    <location>
        <begin position="239"/>
        <end position="346"/>
    </location>
</feature>
<comment type="subcellular location">
    <subcellularLocation>
        <location evidence="1">Membrane</location>
        <topology evidence="1">Multi-pass membrane protein</topology>
    </subcellularLocation>
</comment>
<evidence type="ECO:0000256" key="7">
    <source>
        <dbReference type="PROSITE-ProRule" id="PRU00023"/>
    </source>
</evidence>
<dbReference type="Proteomes" id="UP001180020">
    <property type="component" value="Unassembled WGS sequence"/>
</dbReference>
<evidence type="ECO:0000256" key="8">
    <source>
        <dbReference type="SAM" id="Phobius"/>
    </source>
</evidence>
<evidence type="ECO:0000256" key="1">
    <source>
        <dbReference type="ARBA" id="ARBA00004141"/>
    </source>
</evidence>
<dbReference type="PROSITE" id="PS50088">
    <property type="entry name" value="ANK_REPEAT"/>
    <property type="match status" value="1"/>
</dbReference>
<dbReference type="InterPro" id="IPR036770">
    <property type="entry name" value="Ankyrin_rpt-contain_sf"/>
</dbReference>
<keyword evidence="3" id="KW-0677">Repeat</keyword>
<dbReference type="Gene3D" id="1.25.40.20">
    <property type="entry name" value="Ankyrin repeat-containing domain"/>
    <property type="match status" value="1"/>
</dbReference>
<dbReference type="AlphaFoldDB" id="A0AAV9C5H7"/>
<evidence type="ECO:0000256" key="2">
    <source>
        <dbReference type="ARBA" id="ARBA00022692"/>
    </source>
</evidence>
<dbReference type="GO" id="GO:0005886">
    <property type="term" value="C:plasma membrane"/>
    <property type="evidence" value="ECO:0007669"/>
    <property type="project" value="TreeGrafter"/>
</dbReference>
<protein>
    <submittedName>
        <fullName evidence="10">Ankyrin repeat-containing protein</fullName>
    </submittedName>
</protein>
<evidence type="ECO:0000313" key="11">
    <source>
        <dbReference type="Proteomes" id="UP001180020"/>
    </source>
</evidence>
<feature type="transmembrane region" description="Helical" evidence="8">
    <location>
        <begin position="320"/>
        <end position="346"/>
    </location>
</feature>
<gene>
    <name evidence="10" type="ORF">QJS10_CPB21g00832</name>
</gene>
<dbReference type="PANTHER" id="PTHR24186:SF50">
    <property type="entry name" value="ANKYRIN REPEAT-CONTAINING PROTEIN ITN1-LIKE ISOFORM X1"/>
    <property type="match status" value="1"/>
</dbReference>
<evidence type="ECO:0000259" key="9">
    <source>
        <dbReference type="Pfam" id="PF13962"/>
    </source>
</evidence>
<dbReference type="Pfam" id="PF00023">
    <property type="entry name" value="Ank"/>
    <property type="match status" value="1"/>
</dbReference>
<evidence type="ECO:0000256" key="3">
    <source>
        <dbReference type="ARBA" id="ARBA00022737"/>
    </source>
</evidence>
<evidence type="ECO:0000313" key="10">
    <source>
        <dbReference type="EMBL" id="KAK1283952.1"/>
    </source>
</evidence>
<dbReference type="SUPFAM" id="SSF48403">
    <property type="entry name" value="Ankyrin repeat"/>
    <property type="match status" value="1"/>
</dbReference>
<reference evidence="10" key="1">
    <citation type="journal article" date="2023" name="Nat. Commun.">
        <title>Diploid and tetraploid genomes of Acorus and the evolution of monocots.</title>
        <authorList>
            <person name="Ma L."/>
            <person name="Liu K.W."/>
            <person name="Li Z."/>
            <person name="Hsiao Y.Y."/>
            <person name="Qi Y."/>
            <person name="Fu T."/>
            <person name="Tang G.D."/>
            <person name="Zhang D."/>
            <person name="Sun W.H."/>
            <person name="Liu D.K."/>
            <person name="Li Y."/>
            <person name="Chen G.Z."/>
            <person name="Liu X.D."/>
            <person name="Liao X.Y."/>
            <person name="Jiang Y.T."/>
            <person name="Yu X."/>
            <person name="Hao Y."/>
            <person name="Huang J."/>
            <person name="Zhao X.W."/>
            <person name="Ke S."/>
            <person name="Chen Y.Y."/>
            <person name="Wu W.L."/>
            <person name="Hsu J.L."/>
            <person name="Lin Y.F."/>
            <person name="Huang M.D."/>
            <person name="Li C.Y."/>
            <person name="Huang L."/>
            <person name="Wang Z.W."/>
            <person name="Zhao X."/>
            <person name="Zhong W.Y."/>
            <person name="Peng D.H."/>
            <person name="Ahmad S."/>
            <person name="Lan S."/>
            <person name="Zhang J.S."/>
            <person name="Tsai W.C."/>
            <person name="Van de Peer Y."/>
            <person name="Liu Z.J."/>
        </authorList>
    </citation>
    <scope>NUCLEOTIDE SEQUENCE</scope>
    <source>
        <strain evidence="10">CP</strain>
    </source>
</reference>
<proteinExistence type="predicted"/>
<dbReference type="Pfam" id="PF13962">
    <property type="entry name" value="PGG"/>
    <property type="match status" value="1"/>
</dbReference>
<feature type="repeat" description="ANK" evidence="7">
    <location>
        <begin position="60"/>
        <end position="92"/>
    </location>
</feature>